<evidence type="ECO:0000313" key="1">
    <source>
        <dbReference type="EMBL" id="CAI9975522.1"/>
    </source>
</evidence>
<dbReference type="EMBL" id="CAXDID020000020">
    <property type="protein sequence ID" value="CAL5986728.1"/>
    <property type="molecule type" value="Genomic_DNA"/>
</dbReference>
<reference evidence="2 3" key="2">
    <citation type="submission" date="2024-07" db="EMBL/GenBank/DDBJ databases">
        <authorList>
            <person name="Akdeniz Z."/>
        </authorList>
    </citation>
    <scope>NUCLEOTIDE SEQUENCE [LARGE SCALE GENOMIC DNA]</scope>
</reference>
<keyword evidence="3" id="KW-1185">Reference proteome</keyword>
<dbReference type="AlphaFoldDB" id="A0AA86V442"/>
<gene>
    <name evidence="1" type="ORF">HINF_LOCUS63167</name>
    <name evidence="2" type="ORF">HINF_LOCUS9552</name>
</gene>
<reference evidence="1" key="1">
    <citation type="submission" date="2023-06" db="EMBL/GenBank/DDBJ databases">
        <authorList>
            <person name="Kurt Z."/>
        </authorList>
    </citation>
    <scope>NUCLEOTIDE SEQUENCE</scope>
</reference>
<organism evidence="1">
    <name type="scientific">Hexamita inflata</name>
    <dbReference type="NCBI Taxonomy" id="28002"/>
    <lineage>
        <taxon>Eukaryota</taxon>
        <taxon>Metamonada</taxon>
        <taxon>Diplomonadida</taxon>
        <taxon>Hexamitidae</taxon>
        <taxon>Hexamitinae</taxon>
        <taxon>Hexamita</taxon>
    </lineage>
</organism>
<name>A0AA86V442_9EUKA</name>
<evidence type="ECO:0000313" key="2">
    <source>
        <dbReference type="EMBL" id="CAL5986728.1"/>
    </source>
</evidence>
<comment type="caution">
    <text evidence="1">The sequence shown here is derived from an EMBL/GenBank/DDBJ whole genome shotgun (WGS) entry which is preliminary data.</text>
</comment>
<accession>A0AA86V442</accession>
<proteinExistence type="predicted"/>
<dbReference type="Proteomes" id="UP001642409">
    <property type="component" value="Unassembled WGS sequence"/>
</dbReference>
<protein>
    <submittedName>
        <fullName evidence="2">Hypothetical_protein</fullName>
    </submittedName>
</protein>
<dbReference type="EMBL" id="CATOUU010001169">
    <property type="protein sequence ID" value="CAI9975522.1"/>
    <property type="molecule type" value="Genomic_DNA"/>
</dbReference>
<evidence type="ECO:0000313" key="3">
    <source>
        <dbReference type="Proteomes" id="UP001642409"/>
    </source>
</evidence>
<sequence length="479" mass="55405">MSTIYQQINALIPQTKQHQLAFEILINNQNLSGVLLVFENIFLEAKCYYVIIWDEMQCLNYVGSNKISDDDEFSIGCFYKTSMVSQRSPCQHLMSGSLSVALLTILKAIPENGRSILRCEQAIVTSFEDNENQLLLIQNLVQRDEDDAQQLFQQARSALKNKGLPLTCANLDQIMCKLTSRVHYDQNNQQTTQELFESGVGELLKSKQNIASIWIAQAILKMTIANQEVLNLIVGTKYYPGGLLAKLCIKTTKEEETLYELRDTQLKNTLRQQFGKLKILDQTASIMMQCAIIIDCGNYIKNHDMTASVTSFWQKFTTSNTKRCYIYKKNKTKEITEEGERIIYAQEQCYYQAEQSAREFQLQLSENALFHHNNTKNMEQQQHHKQQQCLEKQVGYKKQQCANWSMYSSDFKKLSQKAWENANTMLEYLRNTFAHYNMVWKEKLMIILKIVFVGQDFKSTYDFVVGLQNSVFSNLQEGV</sequence>